<dbReference type="PANTHER" id="PTHR21064:SF6">
    <property type="entry name" value="AMINOGLYCOSIDE PHOSPHOTRANSFERASE DOMAIN-CONTAINING PROTEIN"/>
    <property type="match status" value="1"/>
</dbReference>
<evidence type="ECO:0000256" key="1">
    <source>
        <dbReference type="ARBA" id="ARBA00038240"/>
    </source>
</evidence>
<reference evidence="3 4" key="1">
    <citation type="submission" date="2017-09" db="EMBL/GenBank/DDBJ databases">
        <title>Depth-based differentiation of microbial function through sediment-hosted aquifers and enrichment of novel symbionts in the deep terrestrial subsurface.</title>
        <authorList>
            <person name="Probst A.J."/>
            <person name="Ladd B."/>
            <person name="Jarett J.K."/>
            <person name="Geller-Mcgrath D.E."/>
            <person name="Sieber C.M."/>
            <person name="Emerson J.B."/>
            <person name="Anantharaman K."/>
            <person name="Thomas B.C."/>
            <person name="Malmstrom R."/>
            <person name="Stieglmeier M."/>
            <person name="Klingl A."/>
            <person name="Woyke T."/>
            <person name="Ryan C.M."/>
            <person name="Banfield J.F."/>
        </authorList>
    </citation>
    <scope>NUCLEOTIDE SEQUENCE [LARGE SCALE GENOMIC DNA]</scope>
    <source>
        <strain evidence="3">CG23_combo_of_CG06-09_8_20_14_all_37_18</strain>
    </source>
</reference>
<accession>A0A2G9YZ65</accession>
<dbReference type="Gene3D" id="3.30.200.20">
    <property type="entry name" value="Phosphorylase Kinase, domain 1"/>
    <property type="match status" value="1"/>
</dbReference>
<dbReference type="Proteomes" id="UP000229952">
    <property type="component" value="Unassembled WGS sequence"/>
</dbReference>
<dbReference type="Pfam" id="PF01636">
    <property type="entry name" value="APH"/>
    <property type="match status" value="1"/>
</dbReference>
<dbReference type="InterPro" id="IPR002575">
    <property type="entry name" value="Aminoglycoside_PTrfase"/>
</dbReference>
<sequence>MKNITELLKNYDMIETYPINLLRESSDNRVFVIGEKNKKILRVSKRLPVEDIKFEYEAIKYLFDNGILTSKPIETRDGNFYTLIKGNIAVLFDFLDGKKIDISKNCIPNQTQAYNAGKNLGIMSNIAFKFTSSSTRKRNIFSELKRAIKLSNVFINQFKGGREFISQAKEAIEFGKSQNEIMGLIHNDYRPSNVFFNNNDEFVGIIDFDWSCIGPLIKDLALAVVEWSFPDGATKPNFKIFNSFLEGYNSVAVHKWVKDERLYSWIKFATLSDASTYFCDLANDSKLNKKIINSYMYQKYLFFSKI</sequence>
<proteinExistence type="inferred from homology"/>
<dbReference type="InterPro" id="IPR011009">
    <property type="entry name" value="Kinase-like_dom_sf"/>
</dbReference>
<organism evidence="3 4">
    <name type="scientific">Candidatus Nealsonbacteria bacterium CG23_combo_of_CG06-09_8_20_14_all_37_18</name>
    <dbReference type="NCBI Taxonomy" id="1974720"/>
    <lineage>
        <taxon>Bacteria</taxon>
        <taxon>Candidatus Nealsoniibacteriota</taxon>
    </lineage>
</organism>
<evidence type="ECO:0000259" key="2">
    <source>
        <dbReference type="Pfam" id="PF01636"/>
    </source>
</evidence>
<dbReference type="EMBL" id="PCRQ01000014">
    <property type="protein sequence ID" value="PIP24502.1"/>
    <property type="molecule type" value="Genomic_DNA"/>
</dbReference>
<dbReference type="InterPro" id="IPR050249">
    <property type="entry name" value="Pseudomonas-type_ThrB"/>
</dbReference>
<comment type="caution">
    <text evidence="3">The sequence shown here is derived from an EMBL/GenBank/DDBJ whole genome shotgun (WGS) entry which is preliminary data.</text>
</comment>
<evidence type="ECO:0000313" key="4">
    <source>
        <dbReference type="Proteomes" id="UP000229952"/>
    </source>
</evidence>
<comment type="similarity">
    <text evidence="1">Belongs to the pseudomonas-type ThrB family.</text>
</comment>
<dbReference type="PANTHER" id="PTHR21064">
    <property type="entry name" value="AMINOGLYCOSIDE PHOSPHOTRANSFERASE DOMAIN-CONTAINING PROTEIN-RELATED"/>
    <property type="match status" value="1"/>
</dbReference>
<dbReference type="AlphaFoldDB" id="A0A2G9YZ65"/>
<protein>
    <recommendedName>
        <fullName evidence="2">Aminoglycoside phosphotransferase domain-containing protein</fullName>
    </recommendedName>
</protein>
<dbReference type="GO" id="GO:0019202">
    <property type="term" value="F:amino acid kinase activity"/>
    <property type="evidence" value="ECO:0007669"/>
    <property type="project" value="TreeGrafter"/>
</dbReference>
<name>A0A2G9YZ65_9BACT</name>
<gene>
    <name evidence="3" type="ORF">COX35_00320</name>
</gene>
<dbReference type="Gene3D" id="3.90.1200.10">
    <property type="match status" value="1"/>
</dbReference>
<dbReference type="SUPFAM" id="SSF56112">
    <property type="entry name" value="Protein kinase-like (PK-like)"/>
    <property type="match status" value="1"/>
</dbReference>
<evidence type="ECO:0000313" key="3">
    <source>
        <dbReference type="EMBL" id="PIP24502.1"/>
    </source>
</evidence>
<feature type="domain" description="Aminoglycoside phosphotransferase" evidence="2">
    <location>
        <begin position="23"/>
        <end position="233"/>
    </location>
</feature>